<dbReference type="EMBL" id="CP061800">
    <property type="protein sequence ID" value="QTA88281.1"/>
    <property type="molecule type" value="Genomic_DNA"/>
</dbReference>
<evidence type="ECO:0000313" key="2">
    <source>
        <dbReference type="Proteomes" id="UP000663722"/>
    </source>
</evidence>
<dbReference type="Proteomes" id="UP000663722">
    <property type="component" value="Chromosome"/>
</dbReference>
<gene>
    <name evidence="1" type="ORF">dnm_043230</name>
</gene>
<dbReference type="AlphaFoldDB" id="A0A975BMN1"/>
<keyword evidence="2" id="KW-1185">Reference proteome</keyword>
<sequence length="151" mass="17464">MASDFYLTIENINNVISPDHIRELLTSAFSLEIFQNSGILAAHGVSISIFREDDEASVFKNFYPDVCVSFRIDKFKQYDKGLDMMLKVVFWLMSHFEGDMILSRDDDEVLFQRISGKLIFSDDSEFWADAKLSLFNLPYQYQPDQMNACSV</sequence>
<dbReference type="KEGG" id="dmm:dnm_043230"/>
<dbReference type="NCBIfam" id="NF040657">
    <property type="entry name" value="immun_SitI3"/>
    <property type="match status" value="1"/>
</dbReference>
<organism evidence="1 2">
    <name type="scientific">Desulfonema magnum</name>
    <dbReference type="NCBI Taxonomy" id="45655"/>
    <lineage>
        <taxon>Bacteria</taxon>
        <taxon>Pseudomonadati</taxon>
        <taxon>Thermodesulfobacteriota</taxon>
        <taxon>Desulfobacteria</taxon>
        <taxon>Desulfobacterales</taxon>
        <taxon>Desulfococcaceae</taxon>
        <taxon>Desulfonema</taxon>
    </lineage>
</organism>
<reference evidence="1" key="1">
    <citation type="journal article" date="2021" name="Microb. Physiol.">
        <title>Proteogenomic Insights into the Physiology of Marine, Sulfate-Reducing, Filamentous Desulfonema limicola and Desulfonema magnum.</title>
        <authorList>
            <person name="Schnaars V."/>
            <person name="Wohlbrand L."/>
            <person name="Scheve S."/>
            <person name="Hinrichs C."/>
            <person name="Reinhardt R."/>
            <person name="Rabus R."/>
        </authorList>
    </citation>
    <scope>NUCLEOTIDE SEQUENCE</scope>
    <source>
        <strain evidence="1">4be13</strain>
    </source>
</reference>
<evidence type="ECO:0000313" key="1">
    <source>
        <dbReference type="EMBL" id="QTA88281.1"/>
    </source>
</evidence>
<accession>A0A975BMN1</accession>
<name>A0A975BMN1_9BACT</name>
<dbReference type="InterPro" id="IPR049799">
    <property type="entry name" value="SitI3-like"/>
</dbReference>
<proteinExistence type="predicted"/>
<protein>
    <submittedName>
        <fullName evidence="1">Uncharacterized protein</fullName>
    </submittedName>
</protein>